<organism evidence="2 3">
    <name type="scientific">Dethiosulfovibrio marinus</name>
    <dbReference type="NCBI Taxonomy" id="133532"/>
    <lineage>
        <taxon>Bacteria</taxon>
        <taxon>Thermotogati</taxon>
        <taxon>Synergistota</taxon>
        <taxon>Synergistia</taxon>
        <taxon>Synergistales</taxon>
        <taxon>Dethiosulfovibrionaceae</taxon>
        <taxon>Dethiosulfovibrio</taxon>
    </lineage>
</organism>
<dbReference type="CDD" id="cd02440">
    <property type="entry name" value="AdoMet_MTases"/>
    <property type="match status" value="1"/>
</dbReference>
<dbReference type="EMBL" id="JAKGUD010000001">
    <property type="protein sequence ID" value="MCF4141324.1"/>
    <property type="molecule type" value="Genomic_DNA"/>
</dbReference>
<feature type="domain" description="Methyltransferase" evidence="1">
    <location>
        <begin position="41"/>
        <end position="134"/>
    </location>
</feature>
<dbReference type="PANTHER" id="PTHR42912:SF85">
    <property type="entry name" value="METHYLTRANSFERASE TYPE 11"/>
    <property type="match status" value="1"/>
</dbReference>
<name>A0ABS9EKW6_9BACT</name>
<dbReference type="GO" id="GO:0032259">
    <property type="term" value="P:methylation"/>
    <property type="evidence" value="ECO:0007669"/>
    <property type="project" value="UniProtKB-KW"/>
</dbReference>
<dbReference type="Proteomes" id="UP001200430">
    <property type="component" value="Unassembled WGS sequence"/>
</dbReference>
<dbReference type="InterPro" id="IPR041698">
    <property type="entry name" value="Methyltransf_25"/>
</dbReference>
<accession>A0ABS9EKW6</accession>
<evidence type="ECO:0000313" key="2">
    <source>
        <dbReference type="EMBL" id="MCF4141324.1"/>
    </source>
</evidence>
<evidence type="ECO:0000259" key="1">
    <source>
        <dbReference type="Pfam" id="PF13649"/>
    </source>
</evidence>
<comment type="caution">
    <text evidence="2">The sequence shown here is derived from an EMBL/GenBank/DDBJ whole genome shotgun (WGS) entry which is preliminary data.</text>
</comment>
<dbReference type="Pfam" id="PF13649">
    <property type="entry name" value="Methyltransf_25"/>
    <property type="match status" value="1"/>
</dbReference>
<dbReference type="InterPro" id="IPR029063">
    <property type="entry name" value="SAM-dependent_MTases_sf"/>
</dbReference>
<dbReference type="PANTHER" id="PTHR42912">
    <property type="entry name" value="METHYLTRANSFERASE"/>
    <property type="match status" value="1"/>
</dbReference>
<dbReference type="RefSeq" id="WP_236097653.1">
    <property type="nucleotide sequence ID" value="NZ_JAKGUD010000001.1"/>
</dbReference>
<evidence type="ECO:0000313" key="3">
    <source>
        <dbReference type="Proteomes" id="UP001200430"/>
    </source>
</evidence>
<keyword evidence="3" id="KW-1185">Reference proteome</keyword>
<protein>
    <submittedName>
        <fullName evidence="2">Class I SAM-dependent methyltransferase</fullName>
    </submittedName>
</protein>
<keyword evidence="2" id="KW-0489">Methyltransferase</keyword>
<dbReference type="InterPro" id="IPR050508">
    <property type="entry name" value="Methyltransf_Superfamily"/>
</dbReference>
<dbReference type="SUPFAM" id="SSF53335">
    <property type="entry name" value="S-adenosyl-L-methionine-dependent methyltransferases"/>
    <property type="match status" value="1"/>
</dbReference>
<gene>
    <name evidence="2" type="ORF">L2W38_00635</name>
</gene>
<dbReference type="GO" id="GO:0008168">
    <property type="term" value="F:methyltransferase activity"/>
    <property type="evidence" value="ECO:0007669"/>
    <property type="project" value="UniProtKB-KW"/>
</dbReference>
<dbReference type="Gene3D" id="3.40.50.150">
    <property type="entry name" value="Vaccinia Virus protein VP39"/>
    <property type="match status" value="1"/>
</dbReference>
<proteinExistence type="predicted"/>
<reference evidence="2 3" key="1">
    <citation type="submission" date="2022-01" db="EMBL/GenBank/DDBJ databases">
        <title>Dethiosulfovibrio faecalis sp. nov., a novel proteolytic, non-sulfur-reducing bacterium isolated from a marine aquaculture solid waste bioreactor.</title>
        <authorList>
            <person name="Grabowski S."/>
            <person name="Apolinario E."/>
            <person name="Schneider N."/>
            <person name="Marshall C.W."/>
            <person name="Sowers K.R."/>
        </authorList>
    </citation>
    <scope>NUCLEOTIDE SEQUENCE [LARGE SCALE GENOMIC DNA]</scope>
    <source>
        <strain evidence="2 3">DSM 12537</strain>
    </source>
</reference>
<keyword evidence="2" id="KW-0808">Transferase</keyword>
<sequence>MNGNDWGYYDRKASDIAQVYDEATEGISSWFFRAFPEGGRILDVGCGSGRDLDRLLAGGWDGFGVDLSERFLQEALKLYPSLEGRVVVDGLPDLASQNDRSFDGLLCSAVLMHMAEDSLERSLISLARVLRTGGTLLVSLPMDAAGEPIRGLDGDGRFFNGLSSRRLSLMLAVIGFDLLEEDLNEDSLGRRDRKWFTGLYRLKRRRDRACVRQTVVL</sequence>